<dbReference type="RefSeq" id="WP_345626993.1">
    <property type="nucleotide sequence ID" value="NZ_BAABJR010000002.1"/>
</dbReference>
<gene>
    <name evidence="2" type="ORF">GCM10023323_10870</name>
</gene>
<reference evidence="3" key="1">
    <citation type="journal article" date="2019" name="Int. J. Syst. Evol. Microbiol.">
        <title>The Global Catalogue of Microorganisms (GCM) 10K type strain sequencing project: providing services to taxonomists for standard genome sequencing and annotation.</title>
        <authorList>
            <consortium name="The Broad Institute Genomics Platform"/>
            <consortium name="The Broad Institute Genome Sequencing Center for Infectious Disease"/>
            <person name="Wu L."/>
            <person name="Ma J."/>
        </authorList>
    </citation>
    <scope>NUCLEOTIDE SEQUENCE [LARGE SCALE GENOMIC DNA]</scope>
    <source>
        <strain evidence="3">JCM 18306</strain>
    </source>
</reference>
<dbReference type="Gene3D" id="3.90.1530.30">
    <property type="match status" value="1"/>
</dbReference>
<dbReference type="EMBL" id="BAABJR010000002">
    <property type="protein sequence ID" value="GAA5205061.1"/>
    <property type="molecule type" value="Genomic_DNA"/>
</dbReference>
<keyword evidence="3" id="KW-1185">Reference proteome</keyword>
<evidence type="ECO:0000313" key="2">
    <source>
        <dbReference type="EMBL" id="GAA5205061.1"/>
    </source>
</evidence>
<proteinExistence type="predicted"/>
<name>A0ABP9SZC9_9ACTN</name>
<comment type="caution">
    <text evidence="2">The sequence shown here is derived from an EMBL/GenBank/DDBJ whole genome shotgun (WGS) entry which is preliminary data.</text>
</comment>
<dbReference type="Proteomes" id="UP001499878">
    <property type="component" value="Unassembled WGS sequence"/>
</dbReference>
<organism evidence="2 3">
    <name type="scientific">Streptomyces thinghirensis</name>
    <dbReference type="NCBI Taxonomy" id="551547"/>
    <lineage>
        <taxon>Bacteria</taxon>
        <taxon>Bacillati</taxon>
        <taxon>Actinomycetota</taxon>
        <taxon>Actinomycetes</taxon>
        <taxon>Kitasatosporales</taxon>
        <taxon>Streptomycetaceae</taxon>
        <taxon>Streptomyces</taxon>
    </lineage>
</organism>
<sequence>MLDEDELQALADDIRDLGQLQPIVLDSSGRILDGRNRLRACELAEVEPEYITYSGTNPSAYTLSVNLRRRSLSKGQAAMIAAKACSVAEHDPRSETERSARSVSEQAGVSLGRIGQANTVLRYTPQLVDSVIAGAVGIDEAYQTAREKKAQADSAEAQLAKLRDEDPALADRVIEGELTLQGAWAERKARIEEDIRQRRVATQLLCEVLPSLAQARGSRTFALYDPEFAPPGRAVTREVIEHAATALAEMASVWKERNLP</sequence>
<accession>A0ABP9SZC9</accession>
<dbReference type="SUPFAM" id="SSF110849">
    <property type="entry name" value="ParB/Sulfiredoxin"/>
    <property type="match status" value="1"/>
</dbReference>
<keyword evidence="1" id="KW-0175">Coiled coil</keyword>
<protein>
    <submittedName>
        <fullName evidence="2">ParB N-terminal domain-containing protein</fullName>
    </submittedName>
</protein>
<evidence type="ECO:0000256" key="1">
    <source>
        <dbReference type="SAM" id="Coils"/>
    </source>
</evidence>
<evidence type="ECO:0000313" key="3">
    <source>
        <dbReference type="Proteomes" id="UP001499878"/>
    </source>
</evidence>
<feature type="coiled-coil region" evidence="1">
    <location>
        <begin position="138"/>
        <end position="165"/>
    </location>
</feature>
<dbReference type="InterPro" id="IPR036086">
    <property type="entry name" value="ParB/Sulfiredoxin_sf"/>
</dbReference>